<gene>
    <name evidence="1" type="ORF">MAR_028988</name>
</gene>
<sequence length="95" mass="10412">MDMATQGYVKIISLNPTLANPVAVDYDNEHQHVYFTDVQAKLIMQTDIILESSVPDGMAIDAGARLLFYTDTGTNVISVVDLDSHRQTTVIAITV</sequence>
<dbReference type="EMBL" id="CP111013">
    <property type="protein sequence ID" value="WAQ96298.1"/>
    <property type="molecule type" value="Genomic_DNA"/>
</dbReference>
<evidence type="ECO:0000313" key="2">
    <source>
        <dbReference type="Proteomes" id="UP001164746"/>
    </source>
</evidence>
<dbReference type="InterPro" id="IPR050778">
    <property type="entry name" value="Cueball_EGF_LRP_Nidogen"/>
</dbReference>
<dbReference type="SMART" id="SM00135">
    <property type="entry name" value="LY"/>
    <property type="match status" value="1"/>
</dbReference>
<dbReference type="Gene3D" id="2.120.10.30">
    <property type="entry name" value="TolB, C-terminal domain"/>
    <property type="match status" value="1"/>
</dbReference>
<accession>A0ABY7DJN4</accession>
<protein>
    <submittedName>
        <fullName evidence="1">LRP4-like protein</fullName>
    </submittedName>
</protein>
<proteinExistence type="predicted"/>
<reference evidence="1" key="1">
    <citation type="submission" date="2022-11" db="EMBL/GenBank/DDBJ databases">
        <title>Centuries of genome instability and evolution in soft-shell clam transmissible cancer (bioRxiv).</title>
        <authorList>
            <person name="Hart S.F.M."/>
            <person name="Yonemitsu M.A."/>
            <person name="Giersch R.M."/>
            <person name="Beal B.F."/>
            <person name="Arriagada G."/>
            <person name="Davis B.W."/>
            <person name="Ostrander E.A."/>
            <person name="Goff S.P."/>
            <person name="Metzger M.J."/>
        </authorList>
    </citation>
    <scope>NUCLEOTIDE SEQUENCE</scope>
    <source>
        <strain evidence="1">MELC-2E11</strain>
        <tissue evidence="1">Siphon/mantle</tissue>
    </source>
</reference>
<keyword evidence="2" id="KW-1185">Reference proteome</keyword>
<dbReference type="SUPFAM" id="SSF63825">
    <property type="entry name" value="YWTD domain"/>
    <property type="match status" value="1"/>
</dbReference>
<organism evidence="1 2">
    <name type="scientific">Mya arenaria</name>
    <name type="common">Soft-shell clam</name>
    <dbReference type="NCBI Taxonomy" id="6604"/>
    <lineage>
        <taxon>Eukaryota</taxon>
        <taxon>Metazoa</taxon>
        <taxon>Spiralia</taxon>
        <taxon>Lophotrochozoa</taxon>
        <taxon>Mollusca</taxon>
        <taxon>Bivalvia</taxon>
        <taxon>Autobranchia</taxon>
        <taxon>Heteroconchia</taxon>
        <taxon>Euheterodonta</taxon>
        <taxon>Imparidentia</taxon>
        <taxon>Neoheterodontei</taxon>
        <taxon>Myida</taxon>
        <taxon>Myoidea</taxon>
        <taxon>Myidae</taxon>
        <taxon>Mya</taxon>
    </lineage>
</organism>
<dbReference type="Proteomes" id="UP001164746">
    <property type="component" value="Chromosome 2"/>
</dbReference>
<dbReference type="InterPro" id="IPR011042">
    <property type="entry name" value="6-blade_b-propeller_TolB-like"/>
</dbReference>
<name>A0ABY7DJN4_MYAAR</name>
<dbReference type="PANTHER" id="PTHR46513">
    <property type="entry name" value="VITELLOGENIN RECEPTOR-LIKE PROTEIN-RELATED-RELATED"/>
    <property type="match status" value="1"/>
</dbReference>
<evidence type="ECO:0000313" key="1">
    <source>
        <dbReference type="EMBL" id="WAQ96298.1"/>
    </source>
</evidence>
<dbReference type="InterPro" id="IPR000033">
    <property type="entry name" value="LDLR_classB_rpt"/>
</dbReference>